<gene>
    <name evidence="1" type="ORF">PAXRUDRAFT_829289</name>
</gene>
<dbReference type="HOGENOM" id="CLU_1880394_0_0_1"/>
<dbReference type="AlphaFoldDB" id="A0A0D0DUZ7"/>
<reference evidence="1 2" key="1">
    <citation type="submission" date="2014-04" db="EMBL/GenBank/DDBJ databases">
        <authorList>
            <consortium name="DOE Joint Genome Institute"/>
            <person name="Kuo A."/>
            <person name="Kohler A."/>
            <person name="Jargeat P."/>
            <person name="Nagy L.G."/>
            <person name="Floudas D."/>
            <person name="Copeland A."/>
            <person name="Barry K.W."/>
            <person name="Cichocki N."/>
            <person name="Veneault-Fourrey C."/>
            <person name="LaButti K."/>
            <person name="Lindquist E.A."/>
            <person name="Lipzen A."/>
            <person name="Lundell T."/>
            <person name="Morin E."/>
            <person name="Murat C."/>
            <person name="Sun H."/>
            <person name="Tunlid A."/>
            <person name="Henrissat B."/>
            <person name="Grigoriev I.V."/>
            <person name="Hibbett D.S."/>
            <person name="Martin F."/>
            <person name="Nordberg H.P."/>
            <person name="Cantor M.N."/>
            <person name="Hua S.X."/>
        </authorList>
    </citation>
    <scope>NUCLEOTIDE SEQUENCE [LARGE SCALE GENOMIC DNA]</scope>
    <source>
        <strain evidence="1 2">Ve08.2h10</strain>
    </source>
</reference>
<proteinExistence type="predicted"/>
<organism evidence="1 2">
    <name type="scientific">Paxillus rubicundulus Ve08.2h10</name>
    <dbReference type="NCBI Taxonomy" id="930991"/>
    <lineage>
        <taxon>Eukaryota</taxon>
        <taxon>Fungi</taxon>
        <taxon>Dikarya</taxon>
        <taxon>Basidiomycota</taxon>
        <taxon>Agaricomycotina</taxon>
        <taxon>Agaricomycetes</taxon>
        <taxon>Agaricomycetidae</taxon>
        <taxon>Boletales</taxon>
        <taxon>Paxilineae</taxon>
        <taxon>Paxillaceae</taxon>
        <taxon>Paxillus</taxon>
    </lineage>
</organism>
<dbReference type="InParanoid" id="A0A0D0DUZ7"/>
<accession>A0A0D0DUZ7</accession>
<dbReference type="Proteomes" id="UP000054538">
    <property type="component" value="Unassembled WGS sequence"/>
</dbReference>
<reference evidence="2" key="2">
    <citation type="submission" date="2015-01" db="EMBL/GenBank/DDBJ databases">
        <title>Evolutionary Origins and Diversification of the Mycorrhizal Mutualists.</title>
        <authorList>
            <consortium name="DOE Joint Genome Institute"/>
            <consortium name="Mycorrhizal Genomics Consortium"/>
            <person name="Kohler A."/>
            <person name="Kuo A."/>
            <person name="Nagy L.G."/>
            <person name="Floudas D."/>
            <person name="Copeland A."/>
            <person name="Barry K.W."/>
            <person name="Cichocki N."/>
            <person name="Veneault-Fourrey C."/>
            <person name="LaButti K."/>
            <person name="Lindquist E.A."/>
            <person name="Lipzen A."/>
            <person name="Lundell T."/>
            <person name="Morin E."/>
            <person name="Murat C."/>
            <person name="Riley R."/>
            <person name="Ohm R."/>
            <person name="Sun H."/>
            <person name="Tunlid A."/>
            <person name="Henrissat B."/>
            <person name="Grigoriev I.V."/>
            <person name="Hibbett D.S."/>
            <person name="Martin F."/>
        </authorList>
    </citation>
    <scope>NUCLEOTIDE SEQUENCE [LARGE SCALE GENOMIC DNA]</scope>
    <source>
        <strain evidence="2">Ve08.2h10</strain>
    </source>
</reference>
<protein>
    <submittedName>
        <fullName evidence="1">Uncharacterized protein</fullName>
    </submittedName>
</protein>
<evidence type="ECO:0000313" key="1">
    <source>
        <dbReference type="EMBL" id="KIK93131.1"/>
    </source>
</evidence>
<evidence type="ECO:0000313" key="2">
    <source>
        <dbReference type="Proteomes" id="UP000054538"/>
    </source>
</evidence>
<keyword evidence="2" id="KW-1185">Reference proteome</keyword>
<dbReference type="EMBL" id="KN825211">
    <property type="protein sequence ID" value="KIK93131.1"/>
    <property type="molecule type" value="Genomic_DNA"/>
</dbReference>
<sequence length="136" mass="15358">MSAAFFPIFEPGSGTRKRSQQPHWNRVLQLQRPVLPLSQMAFHGSCRLSHLVPLMSLLSDPRNLTWAHSGLRTSENHPQQRRFILVQCQCMAPSGNPTTPATFLPQVILVMLSDPTSNVTDSLDPVRPKDRHDPKR</sequence>
<feature type="non-terminal residue" evidence="1">
    <location>
        <position position="136"/>
    </location>
</feature>
<name>A0A0D0DUZ7_9AGAM</name>